<name>A0A0M0LJX5_9BACL</name>
<organism evidence="1 2">
    <name type="scientific">Viridibacillus arvi</name>
    <dbReference type="NCBI Taxonomy" id="263475"/>
    <lineage>
        <taxon>Bacteria</taxon>
        <taxon>Bacillati</taxon>
        <taxon>Bacillota</taxon>
        <taxon>Bacilli</taxon>
        <taxon>Bacillales</taxon>
        <taxon>Caryophanaceae</taxon>
        <taxon>Viridibacillus</taxon>
    </lineage>
</organism>
<comment type="caution">
    <text evidence="1">The sequence shown here is derived from an EMBL/GenBank/DDBJ whole genome shotgun (WGS) entry which is preliminary data.</text>
</comment>
<evidence type="ECO:0000313" key="2">
    <source>
        <dbReference type="Proteomes" id="UP000036867"/>
    </source>
</evidence>
<protein>
    <submittedName>
        <fullName evidence="1">Uncharacterized protein</fullName>
    </submittedName>
</protein>
<evidence type="ECO:0000313" key="1">
    <source>
        <dbReference type="EMBL" id="KOO50988.1"/>
    </source>
</evidence>
<dbReference type="Proteomes" id="UP000036867">
    <property type="component" value="Unassembled WGS sequence"/>
</dbReference>
<dbReference type="OrthoDB" id="2442156at2"/>
<reference evidence="2" key="1">
    <citation type="submission" date="2015-08" db="EMBL/GenBank/DDBJ databases">
        <title>Fjat-10028 dsm 16317.</title>
        <authorList>
            <person name="Liu B."/>
            <person name="Wang J."/>
            <person name="Zhu Y."/>
            <person name="Liu G."/>
            <person name="Chen Q."/>
            <person name="Chen Z."/>
            <person name="Lan J."/>
            <person name="Che J."/>
            <person name="Ge C."/>
            <person name="Shi H."/>
            <person name="Pan Z."/>
            <person name="Liu X."/>
        </authorList>
    </citation>
    <scope>NUCLEOTIDE SEQUENCE [LARGE SCALE GENOMIC DNA]</scope>
    <source>
        <strain evidence="2">DSM 16317</strain>
    </source>
</reference>
<dbReference type="GeneID" id="301134546"/>
<gene>
    <name evidence="1" type="ORF">AMD00_00195</name>
</gene>
<dbReference type="AlphaFoldDB" id="A0A0M0LJX5"/>
<keyword evidence="2" id="KW-1185">Reference proteome</keyword>
<proteinExistence type="predicted"/>
<accession>A0A0M0LJX5</accession>
<dbReference type="RefSeq" id="WP_053415099.1">
    <property type="nucleotide sequence ID" value="NZ_JBHVNE010000031.1"/>
</dbReference>
<sequence>MFLFAAVIILLGIYFSVIFTKNQSLKKKYIIWGLVTMFIFTPFVGWFISMSVAIAVGDGFAGVGMMMLLLPIFFITGLILTLIGVFKKSVVTQQID</sequence>
<dbReference type="EMBL" id="LILB01000001">
    <property type="protein sequence ID" value="KOO50988.1"/>
    <property type="molecule type" value="Genomic_DNA"/>
</dbReference>